<protein>
    <submittedName>
        <fullName evidence="1">BLTX705</fullName>
    </submittedName>
</protein>
<sequence length="11" mass="1275">MGCFNRTFTAQ</sequence>
<accession>A0A076L337</accession>
<organism evidence="1">
    <name type="scientific">Nephila pilipes</name>
    <name type="common">Giant wood spider</name>
    <name type="synonym">Nephila maculata</name>
    <dbReference type="NCBI Taxonomy" id="299642"/>
    <lineage>
        <taxon>Eukaryota</taxon>
        <taxon>Metazoa</taxon>
        <taxon>Ecdysozoa</taxon>
        <taxon>Arthropoda</taxon>
        <taxon>Chelicerata</taxon>
        <taxon>Arachnida</taxon>
        <taxon>Araneae</taxon>
        <taxon>Araneomorphae</taxon>
        <taxon>Entelegynae</taxon>
        <taxon>Araneoidea</taxon>
        <taxon>Nephilidae</taxon>
        <taxon>Nephila</taxon>
    </lineage>
</organism>
<evidence type="ECO:0000313" key="1">
    <source>
        <dbReference type="EMBL" id="AII98054.1"/>
    </source>
</evidence>
<proteinExistence type="evidence at transcript level"/>
<reference evidence="1" key="1">
    <citation type="submission" date="2013-07" db="EMBL/GenBank/DDBJ databases">
        <title>Nephila pilipes venom gland.</title>
        <authorList>
            <person name="Huo L.J."/>
        </authorList>
    </citation>
    <scope>NUCLEOTIDE SEQUENCE</scope>
    <source>
        <tissue evidence="1">Venom gland</tissue>
    </source>
</reference>
<dbReference type="EMBL" id="KF433733">
    <property type="protein sequence ID" value="AII98054.1"/>
    <property type="molecule type" value="mRNA"/>
</dbReference>
<name>A0A076L337_NEPPI</name>